<evidence type="ECO:0000313" key="2">
    <source>
        <dbReference type="Proteomes" id="UP000276133"/>
    </source>
</evidence>
<reference evidence="1 2" key="1">
    <citation type="journal article" date="2018" name="Sci. Rep.">
        <title>Genomic signatures of local adaptation to the degree of environmental predictability in rotifers.</title>
        <authorList>
            <person name="Franch-Gras L."/>
            <person name="Hahn C."/>
            <person name="Garcia-Roger E.M."/>
            <person name="Carmona M.J."/>
            <person name="Serra M."/>
            <person name="Gomez A."/>
        </authorList>
    </citation>
    <scope>NUCLEOTIDE SEQUENCE [LARGE SCALE GENOMIC DNA]</scope>
    <source>
        <strain evidence="1">HYR1</strain>
    </source>
</reference>
<sequence>MTSRVDLSLEKVIFGKIFNSFSGAFFIREVNRSSSLKKTDSNIDVQCDEDITVYVLGLLCSCIHSSESVDDVHVEGRRDRIKISEPKFSYEFTLFHLAMRKMSATYGQLET</sequence>
<organism evidence="1 2">
    <name type="scientific">Brachionus plicatilis</name>
    <name type="common">Marine rotifer</name>
    <name type="synonym">Brachionus muelleri</name>
    <dbReference type="NCBI Taxonomy" id="10195"/>
    <lineage>
        <taxon>Eukaryota</taxon>
        <taxon>Metazoa</taxon>
        <taxon>Spiralia</taxon>
        <taxon>Gnathifera</taxon>
        <taxon>Rotifera</taxon>
        <taxon>Eurotatoria</taxon>
        <taxon>Monogononta</taxon>
        <taxon>Pseudotrocha</taxon>
        <taxon>Ploima</taxon>
        <taxon>Brachionidae</taxon>
        <taxon>Brachionus</taxon>
    </lineage>
</organism>
<proteinExistence type="predicted"/>
<gene>
    <name evidence="1" type="ORF">BpHYR1_021348</name>
</gene>
<comment type="caution">
    <text evidence="1">The sequence shown here is derived from an EMBL/GenBank/DDBJ whole genome shotgun (WGS) entry which is preliminary data.</text>
</comment>
<protein>
    <submittedName>
        <fullName evidence="1">Uncharacterized protein</fullName>
    </submittedName>
</protein>
<evidence type="ECO:0000313" key="1">
    <source>
        <dbReference type="EMBL" id="RNA08043.1"/>
    </source>
</evidence>
<name>A0A3M7Q9M6_BRAPC</name>
<dbReference type="EMBL" id="REGN01006869">
    <property type="protein sequence ID" value="RNA08043.1"/>
    <property type="molecule type" value="Genomic_DNA"/>
</dbReference>
<keyword evidence="2" id="KW-1185">Reference proteome</keyword>
<dbReference type="Proteomes" id="UP000276133">
    <property type="component" value="Unassembled WGS sequence"/>
</dbReference>
<dbReference type="AlphaFoldDB" id="A0A3M7Q9M6"/>
<accession>A0A3M7Q9M6</accession>